<dbReference type="InterPro" id="IPR036582">
    <property type="entry name" value="Mao_N_sf"/>
</dbReference>
<gene>
    <name evidence="3" type="ORF">HKO22_02945</name>
</gene>
<accession>A0A848RG61</accession>
<dbReference type="Pfam" id="PF07833">
    <property type="entry name" value="Cu_amine_oxidN1"/>
    <property type="match status" value="1"/>
</dbReference>
<reference evidence="3" key="1">
    <citation type="submission" date="2020-04" db="EMBL/GenBank/DDBJ databases">
        <title>Peptoniphilus sp. nov. isolated from swine feces.</title>
        <authorList>
            <person name="Ryu S.W."/>
        </authorList>
    </citation>
    <scope>NUCLEOTIDE SEQUENCE [LARGE SCALE GENOMIC DNA]</scope>
    <source>
        <strain evidence="3">AGMB00490</strain>
    </source>
</reference>
<dbReference type="Gene3D" id="3.30.457.10">
    <property type="entry name" value="Copper amine oxidase-like, N-terminal domain"/>
    <property type="match status" value="1"/>
</dbReference>
<protein>
    <submittedName>
        <fullName evidence="3">Copper amine oxidase N-terminal domain-containing protein</fullName>
    </submittedName>
</protein>
<evidence type="ECO:0000256" key="1">
    <source>
        <dbReference type="SAM" id="MobiDB-lite"/>
    </source>
</evidence>
<name>A0A848RG61_9FIRM</name>
<dbReference type="Proteomes" id="UP000568273">
    <property type="component" value="Unassembled WGS sequence"/>
</dbReference>
<proteinExistence type="predicted"/>
<dbReference type="AlphaFoldDB" id="A0A848RG61"/>
<feature type="region of interest" description="Disordered" evidence="1">
    <location>
        <begin position="196"/>
        <end position="219"/>
    </location>
</feature>
<dbReference type="RefSeq" id="WP_169968424.1">
    <property type="nucleotide sequence ID" value="NZ_JABDSR010000003.1"/>
</dbReference>
<keyword evidence="4" id="KW-1185">Reference proteome</keyword>
<evidence type="ECO:0000313" key="3">
    <source>
        <dbReference type="EMBL" id="NMW84701.1"/>
    </source>
</evidence>
<comment type="caution">
    <text evidence="3">The sequence shown here is derived from an EMBL/GenBank/DDBJ whole genome shotgun (WGS) entry which is preliminary data.</text>
</comment>
<dbReference type="InterPro" id="IPR012854">
    <property type="entry name" value="Cu_amine_oxidase-like_N"/>
</dbReference>
<feature type="domain" description="Copper amine oxidase-like N-terminal" evidence="2">
    <location>
        <begin position="34"/>
        <end position="140"/>
    </location>
</feature>
<organism evidence="3 4">
    <name type="scientific">Peptoniphilus faecalis</name>
    <dbReference type="NCBI Taxonomy" id="2731255"/>
    <lineage>
        <taxon>Bacteria</taxon>
        <taxon>Bacillati</taxon>
        <taxon>Bacillota</taxon>
        <taxon>Tissierellia</taxon>
        <taxon>Tissierellales</taxon>
        <taxon>Peptoniphilaceae</taxon>
        <taxon>Peptoniphilus</taxon>
    </lineage>
</organism>
<evidence type="ECO:0000313" key="4">
    <source>
        <dbReference type="Proteomes" id="UP000568273"/>
    </source>
</evidence>
<dbReference type="EMBL" id="JABDSR010000003">
    <property type="protein sequence ID" value="NMW84701.1"/>
    <property type="molecule type" value="Genomic_DNA"/>
</dbReference>
<evidence type="ECO:0000259" key="2">
    <source>
        <dbReference type="Pfam" id="PF07833"/>
    </source>
</evidence>
<dbReference type="SUPFAM" id="SSF55383">
    <property type="entry name" value="Copper amine oxidase, domain N"/>
    <property type="match status" value="1"/>
</dbReference>
<sequence>MKNFKKASMAVLLSCVIVGNVVDAQSKDDIKIEINGKEVVSDVAPFIDNDRTLVPIRVISENLGYHVDWNNQNRKVVVKNSDKSIELIIGDKNVNVNGNKSVIDVAPVIKDERTFVPLRFIAENFDNNVNWDNNTRTVKIDKKESKKVASIVNTKDTNNNKKKIPTLNNTFTPITSKPIVETKIIREPQIIYVYRDKETTPSKNTTQKKRNKANHQAYS</sequence>